<protein>
    <submittedName>
        <fullName evidence="1">Uncharacterized protein</fullName>
    </submittedName>
</protein>
<reference evidence="1" key="1">
    <citation type="submission" date="2021-03" db="EMBL/GenBank/DDBJ databases">
        <authorList>
            <consortium name="DOE Joint Genome Institute"/>
            <person name="Ahrendt S."/>
            <person name="Looney B.P."/>
            <person name="Miyauchi S."/>
            <person name="Morin E."/>
            <person name="Drula E."/>
            <person name="Courty P.E."/>
            <person name="Chicoki N."/>
            <person name="Fauchery L."/>
            <person name="Kohler A."/>
            <person name="Kuo A."/>
            <person name="Labutti K."/>
            <person name="Pangilinan J."/>
            <person name="Lipzen A."/>
            <person name="Riley R."/>
            <person name="Andreopoulos W."/>
            <person name="He G."/>
            <person name="Johnson J."/>
            <person name="Barry K.W."/>
            <person name="Grigoriev I.V."/>
            <person name="Nagy L."/>
            <person name="Hibbett D."/>
            <person name="Henrissat B."/>
            <person name="Matheny P.B."/>
            <person name="Labbe J."/>
            <person name="Martin F."/>
        </authorList>
    </citation>
    <scope>NUCLEOTIDE SEQUENCE</scope>
    <source>
        <strain evidence="1">HHB10654</strain>
    </source>
</reference>
<comment type="caution">
    <text evidence="1">The sequence shown here is derived from an EMBL/GenBank/DDBJ whole genome shotgun (WGS) entry which is preliminary data.</text>
</comment>
<sequence>MSARNVAGGHQLPPNPVYLDFERTDGDANLLPTNTTRVVDHEGQVNFMRPVGLEESANIHWRHQIAMKVAERMGKPCALVQYRSVKCAR</sequence>
<dbReference type="Proteomes" id="UP000814140">
    <property type="component" value="Unassembled WGS sequence"/>
</dbReference>
<evidence type="ECO:0000313" key="2">
    <source>
        <dbReference type="Proteomes" id="UP000814140"/>
    </source>
</evidence>
<name>A0ACB8SX34_9AGAM</name>
<gene>
    <name evidence="1" type="ORF">BV25DRAFT_1827253</name>
</gene>
<reference evidence="1" key="2">
    <citation type="journal article" date="2022" name="New Phytol.">
        <title>Evolutionary transition to the ectomycorrhizal habit in the genomes of a hyperdiverse lineage of mushroom-forming fungi.</title>
        <authorList>
            <person name="Looney B."/>
            <person name="Miyauchi S."/>
            <person name="Morin E."/>
            <person name="Drula E."/>
            <person name="Courty P.E."/>
            <person name="Kohler A."/>
            <person name="Kuo A."/>
            <person name="LaButti K."/>
            <person name="Pangilinan J."/>
            <person name="Lipzen A."/>
            <person name="Riley R."/>
            <person name="Andreopoulos W."/>
            <person name="He G."/>
            <person name="Johnson J."/>
            <person name="Nolan M."/>
            <person name="Tritt A."/>
            <person name="Barry K.W."/>
            <person name="Grigoriev I.V."/>
            <person name="Nagy L.G."/>
            <person name="Hibbett D."/>
            <person name="Henrissat B."/>
            <person name="Matheny P.B."/>
            <person name="Labbe J."/>
            <person name="Martin F.M."/>
        </authorList>
    </citation>
    <scope>NUCLEOTIDE SEQUENCE</scope>
    <source>
        <strain evidence="1">HHB10654</strain>
    </source>
</reference>
<accession>A0ACB8SX34</accession>
<organism evidence="1 2">
    <name type="scientific">Artomyces pyxidatus</name>
    <dbReference type="NCBI Taxonomy" id="48021"/>
    <lineage>
        <taxon>Eukaryota</taxon>
        <taxon>Fungi</taxon>
        <taxon>Dikarya</taxon>
        <taxon>Basidiomycota</taxon>
        <taxon>Agaricomycotina</taxon>
        <taxon>Agaricomycetes</taxon>
        <taxon>Russulales</taxon>
        <taxon>Auriscalpiaceae</taxon>
        <taxon>Artomyces</taxon>
    </lineage>
</organism>
<proteinExistence type="predicted"/>
<dbReference type="EMBL" id="MU277215">
    <property type="protein sequence ID" value="KAI0061010.1"/>
    <property type="molecule type" value="Genomic_DNA"/>
</dbReference>
<keyword evidence="2" id="KW-1185">Reference proteome</keyword>
<evidence type="ECO:0000313" key="1">
    <source>
        <dbReference type="EMBL" id="KAI0061010.1"/>
    </source>
</evidence>